<comment type="caution">
    <text evidence="7">The sequence shown here is derived from an EMBL/GenBank/DDBJ whole genome shotgun (WGS) entry which is preliminary data.</text>
</comment>
<dbReference type="Pfam" id="PF17830">
    <property type="entry name" value="STI1-HOP_DP"/>
    <property type="match status" value="1"/>
</dbReference>
<sequence>MDASKVRELQEFVEACKKDPSLLSDPNLAFFRDYLQSLGAKIPVATSTSTADKPKRSSMDDIDDDDDDDDADEDLDMRDATPEPDELDEEIVESDLELEGDIVQSDHDDPPQKMGDPSVEVTEENRDASQEAKGKAMEAMSEGKLDDAIEHLTNAILLNPLSAIMYGTRASVFIKMKKPVAAIRDANAALEINPDSAKGYKTRGMAYAMLGKWEEAARDLHTASNMDFDEEINAVLKKVEPNAHKIVEHRRKYERLRKEREEKRAERDRLRRWAEAQAAYEKAKRKEQSSSSGGVPPRGFPGGMPGGGFPGGMPGGFPGGAMPGGFPGGAMPGGFPGGAMPRGVPGNVDMSKILNDPELMAAFSDPEVMAALQDVMNNPASFARHQANPKKCDTMDDYWGSARRKRAVIIAASTTLVVLGIIILLWLTLLLRPSSPPHFSLLAATMTAGDNGSVIVIFSVGNPNAHAAALYEQLQVNASFAGIPLGGSLPPLEQQAAEGDVLMSALLKSSSLSSSPAIREVEKDGAAALRINGQLQWKVANWWVSGRHGLVVDCVFSSVQGWSQCDTHVL</sequence>
<keyword evidence="5" id="KW-0472">Membrane</keyword>
<feature type="coiled-coil region" evidence="3">
    <location>
        <begin position="246"/>
        <end position="276"/>
    </location>
</feature>
<protein>
    <recommendedName>
        <fullName evidence="6">STI1 domain-containing protein</fullName>
    </recommendedName>
</protein>
<proteinExistence type="predicted"/>
<keyword evidence="5" id="KW-0812">Transmembrane</keyword>
<keyword evidence="1" id="KW-0677">Repeat</keyword>
<reference evidence="7" key="1">
    <citation type="journal article" date="2018" name="DNA Res.">
        <title>Multiple hybrid de novo genome assembly of finger millet, an orphan allotetraploid crop.</title>
        <authorList>
            <person name="Hatakeyama M."/>
            <person name="Aluri S."/>
            <person name="Balachadran M.T."/>
            <person name="Sivarajan S.R."/>
            <person name="Patrignani A."/>
            <person name="Gruter S."/>
            <person name="Poveda L."/>
            <person name="Shimizu-Inatsugi R."/>
            <person name="Baeten J."/>
            <person name="Francoijs K.J."/>
            <person name="Nataraja K.N."/>
            <person name="Reddy Y.A.N."/>
            <person name="Phadnis S."/>
            <person name="Ravikumar R.L."/>
            <person name="Schlapbach R."/>
            <person name="Sreeman S.M."/>
            <person name="Shimizu K.K."/>
        </authorList>
    </citation>
    <scope>NUCLEOTIDE SEQUENCE</scope>
</reference>
<feature type="region of interest" description="Disordered" evidence="4">
    <location>
        <begin position="102"/>
        <end position="125"/>
    </location>
</feature>
<evidence type="ECO:0000256" key="3">
    <source>
        <dbReference type="SAM" id="Coils"/>
    </source>
</evidence>
<dbReference type="Gene3D" id="6.10.250.3420">
    <property type="match status" value="1"/>
</dbReference>
<evidence type="ECO:0000256" key="2">
    <source>
        <dbReference type="ARBA" id="ARBA00022803"/>
    </source>
</evidence>
<keyword evidence="8" id="KW-1185">Reference proteome</keyword>
<dbReference type="InterPro" id="IPR034649">
    <property type="entry name" value="Hip_N"/>
</dbReference>
<dbReference type="Pfam" id="PF18253">
    <property type="entry name" value="HipN"/>
    <property type="match status" value="1"/>
</dbReference>
<evidence type="ECO:0000313" key="8">
    <source>
        <dbReference type="Proteomes" id="UP001054889"/>
    </source>
</evidence>
<dbReference type="Gene3D" id="1.25.40.10">
    <property type="entry name" value="Tetratricopeptide repeat domain"/>
    <property type="match status" value="1"/>
</dbReference>
<evidence type="ECO:0000256" key="5">
    <source>
        <dbReference type="SAM" id="Phobius"/>
    </source>
</evidence>
<dbReference type="InterPro" id="IPR011990">
    <property type="entry name" value="TPR-like_helical_dom_sf"/>
</dbReference>
<feature type="transmembrane region" description="Helical" evidence="5">
    <location>
        <begin position="407"/>
        <end position="431"/>
    </location>
</feature>
<dbReference type="SMART" id="SM00028">
    <property type="entry name" value="TPR"/>
    <property type="match status" value="3"/>
</dbReference>
<evidence type="ECO:0000259" key="6">
    <source>
        <dbReference type="SMART" id="SM00727"/>
    </source>
</evidence>
<dbReference type="InterPro" id="IPR019734">
    <property type="entry name" value="TPR_rpt"/>
</dbReference>
<feature type="compositionally biased region" description="Acidic residues" evidence="4">
    <location>
        <begin position="60"/>
        <end position="88"/>
    </location>
</feature>
<keyword evidence="3" id="KW-0175">Coiled coil</keyword>
<feature type="region of interest" description="Disordered" evidence="4">
    <location>
        <begin position="281"/>
        <end position="321"/>
    </location>
</feature>
<dbReference type="FunFam" id="6.10.250.3420:FF:000001">
    <property type="entry name" value="Hsc70-interacting protein-like protein"/>
    <property type="match status" value="1"/>
</dbReference>
<name>A0AAV5DQM0_ELECO</name>
<gene>
    <name evidence="7" type="primary">ga31594</name>
    <name evidence="7" type="ORF">PR202_ga31594</name>
</gene>
<feature type="compositionally biased region" description="Gly residues" evidence="4">
    <location>
        <begin position="300"/>
        <end position="321"/>
    </location>
</feature>
<feature type="region of interest" description="Disordered" evidence="4">
    <location>
        <begin position="41"/>
        <end position="88"/>
    </location>
</feature>
<dbReference type="InterPro" id="IPR006636">
    <property type="entry name" value="STI1_HS-bd"/>
</dbReference>
<feature type="domain" description="STI1" evidence="6">
    <location>
        <begin position="356"/>
        <end position="395"/>
    </location>
</feature>
<reference evidence="7" key="2">
    <citation type="submission" date="2021-12" db="EMBL/GenBank/DDBJ databases">
        <title>Resequencing data analysis of finger millet.</title>
        <authorList>
            <person name="Hatakeyama M."/>
            <person name="Aluri S."/>
            <person name="Balachadran M.T."/>
            <person name="Sivarajan S.R."/>
            <person name="Poveda L."/>
            <person name="Shimizu-Inatsugi R."/>
            <person name="Schlapbach R."/>
            <person name="Sreeman S.M."/>
            <person name="Shimizu K.K."/>
        </authorList>
    </citation>
    <scope>NUCLEOTIDE SEQUENCE</scope>
</reference>
<dbReference type="GO" id="GO:0046983">
    <property type="term" value="F:protein dimerization activity"/>
    <property type="evidence" value="ECO:0007669"/>
    <property type="project" value="InterPro"/>
</dbReference>
<dbReference type="FunFam" id="1.25.40.10:FF:000112">
    <property type="entry name" value="FAM10 family protein"/>
    <property type="match status" value="1"/>
</dbReference>
<dbReference type="PANTHER" id="PTHR45883:SF2">
    <property type="entry name" value="HSC70-INTERACTING PROTEIN"/>
    <property type="match status" value="1"/>
</dbReference>
<dbReference type="GO" id="GO:0000118">
    <property type="term" value="C:histone deacetylase complex"/>
    <property type="evidence" value="ECO:0007669"/>
    <property type="project" value="UniProtKB-ARBA"/>
</dbReference>
<dbReference type="SUPFAM" id="SSF48452">
    <property type="entry name" value="TPR-like"/>
    <property type="match status" value="1"/>
</dbReference>
<evidence type="ECO:0000313" key="7">
    <source>
        <dbReference type="EMBL" id="GJN13243.1"/>
    </source>
</evidence>
<evidence type="ECO:0000256" key="1">
    <source>
        <dbReference type="ARBA" id="ARBA00022737"/>
    </source>
</evidence>
<dbReference type="GO" id="GO:0030544">
    <property type="term" value="F:Hsp70 protein binding"/>
    <property type="evidence" value="ECO:0007669"/>
    <property type="project" value="TreeGrafter"/>
</dbReference>
<dbReference type="Proteomes" id="UP001054889">
    <property type="component" value="Unassembled WGS sequence"/>
</dbReference>
<dbReference type="PANTHER" id="PTHR45883">
    <property type="entry name" value="HSC70-INTERACTING PROTEIN"/>
    <property type="match status" value="1"/>
</dbReference>
<keyword evidence="5" id="KW-1133">Transmembrane helix</keyword>
<dbReference type="Gene3D" id="1.10.260.100">
    <property type="match status" value="1"/>
</dbReference>
<keyword evidence="2" id="KW-0802">TPR repeat</keyword>
<evidence type="ECO:0000256" key="4">
    <source>
        <dbReference type="SAM" id="MobiDB-lite"/>
    </source>
</evidence>
<dbReference type="InterPro" id="IPR041243">
    <property type="entry name" value="STI1/HOP_DP"/>
</dbReference>
<dbReference type="AlphaFoldDB" id="A0AAV5DQM0"/>
<dbReference type="SMART" id="SM00727">
    <property type="entry name" value="STI1"/>
    <property type="match status" value="1"/>
</dbReference>
<dbReference type="CDD" id="cd14438">
    <property type="entry name" value="Hip_N"/>
    <property type="match status" value="1"/>
</dbReference>
<organism evidence="7 8">
    <name type="scientific">Eleusine coracana subsp. coracana</name>
    <dbReference type="NCBI Taxonomy" id="191504"/>
    <lineage>
        <taxon>Eukaryota</taxon>
        <taxon>Viridiplantae</taxon>
        <taxon>Streptophyta</taxon>
        <taxon>Embryophyta</taxon>
        <taxon>Tracheophyta</taxon>
        <taxon>Spermatophyta</taxon>
        <taxon>Magnoliopsida</taxon>
        <taxon>Liliopsida</taxon>
        <taxon>Poales</taxon>
        <taxon>Poaceae</taxon>
        <taxon>PACMAD clade</taxon>
        <taxon>Chloridoideae</taxon>
        <taxon>Cynodonteae</taxon>
        <taxon>Eleusininae</taxon>
        <taxon>Eleusine</taxon>
    </lineage>
</organism>
<accession>A0AAV5DQM0</accession>
<dbReference type="EMBL" id="BQKI01000051">
    <property type="protein sequence ID" value="GJN13243.1"/>
    <property type="molecule type" value="Genomic_DNA"/>
</dbReference>